<dbReference type="InterPro" id="IPR020472">
    <property type="entry name" value="WD40_PAC1"/>
</dbReference>
<gene>
    <name evidence="5" type="ORF">R3P38DRAFT_3581779</name>
</gene>
<dbReference type="PROSITE" id="PS50294">
    <property type="entry name" value="WD_REPEATS_REGION"/>
    <property type="match status" value="12"/>
</dbReference>
<name>A0AAW0AJT2_9AGAR</name>
<feature type="repeat" description="WD" evidence="3">
    <location>
        <begin position="833"/>
        <end position="865"/>
    </location>
</feature>
<feature type="repeat" description="WD" evidence="3">
    <location>
        <begin position="530"/>
        <end position="571"/>
    </location>
</feature>
<dbReference type="Pfam" id="PF24883">
    <property type="entry name" value="NPHP3_N"/>
    <property type="match status" value="1"/>
</dbReference>
<dbReference type="InterPro" id="IPR036322">
    <property type="entry name" value="WD40_repeat_dom_sf"/>
</dbReference>
<evidence type="ECO:0000256" key="2">
    <source>
        <dbReference type="ARBA" id="ARBA00022737"/>
    </source>
</evidence>
<comment type="caution">
    <text evidence="5">The sequence shown here is derived from an EMBL/GenBank/DDBJ whole genome shotgun (WGS) entry which is preliminary data.</text>
</comment>
<reference evidence="5 6" key="1">
    <citation type="journal article" date="2024" name="J Genomics">
        <title>Draft genome sequencing and assembly of Favolaschia claudopus CIRM-BRFM 2984 isolated from oak limbs.</title>
        <authorList>
            <person name="Navarro D."/>
            <person name="Drula E."/>
            <person name="Chaduli D."/>
            <person name="Cazenave R."/>
            <person name="Ahrendt S."/>
            <person name="Wang J."/>
            <person name="Lipzen A."/>
            <person name="Daum C."/>
            <person name="Barry K."/>
            <person name="Grigoriev I.V."/>
            <person name="Favel A."/>
            <person name="Rosso M.N."/>
            <person name="Martin F."/>
        </authorList>
    </citation>
    <scope>NUCLEOTIDE SEQUENCE [LARGE SCALE GENOMIC DNA]</scope>
    <source>
        <strain evidence="5 6">CIRM-BRFM 2984</strain>
    </source>
</reference>
<evidence type="ECO:0000256" key="3">
    <source>
        <dbReference type="PROSITE-ProRule" id="PRU00221"/>
    </source>
</evidence>
<proteinExistence type="predicted"/>
<feature type="repeat" description="WD" evidence="3">
    <location>
        <begin position="701"/>
        <end position="742"/>
    </location>
</feature>
<accession>A0AAW0AJT2</accession>
<feature type="domain" description="NACHT" evidence="4">
    <location>
        <begin position="3"/>
        <end position="149"/>
    </location>
</feature>
<dbReference type="InterPro" id="IPR001680">
    <property type="entry name" value="WD40_rpt"/>
</dbReference>
<evidence type="ECO:0000313" key="5">
    <source>
        <dbReference type="EMBL" id="KAK7013052.1"/>
    </source>
</evidence>
<feature type="repeat" description="WD" evidence="3">
    <location>
        <begin position="658"/>
        <end position="693"/>
    </location>
</feature>
<keyword evidence="1 3" id="KW-0853">WD repeat</keyword>
<feature type="non-terminal residue" evidence="5">
    <location>
        <position position="1"/>
    </location>
</feature>
<dbReference type="PROSITE" id="PS00678">
    <property type="entry name" value="WD_REPEATS_1"/>
    <property type="match status" value="5"/>
</dbReference>
<evidence type="ECO:0000313" key="6">
    <source>
        <dbReference type="Proteomes" id="UP001362999"/>
    </source>
</evidence>
<feature type="non-terminal residue" evidence="5">
    <location>
        <position position="1091"/>
    </location>
</feature>
<dbReference type="PRINTS" id="PR00320">
    <property type="entry name" value="GPROTEINBRPT"/>
</dbReference>
<keyword evidence="2" id="KW-0677">Repeat</keyword>
<feature type="repeat" description="WD" evidence="3">
    <location>
        <begin position="875"/>
        <end position="916"/>
    </location>
</feature>
<evidence type="ECO:0000256" key="1">
    <source>
        <dbReference type="ARBA" id="ARBA00022574"/>
    </source>
</evidence>
<feature type="repeat" description="WD" evidence="3">
    <location>
        <begin position="1047"/>
        <end position="1081"/>
    </location>
</feature>
<evidence type="ECO:0000259" key="4">
    <source>
        <dbReference type="PROSITE" id="PS50837"/>
    </source>
</evidence>
<feature type="repeat" description="WD" evidence="3">
    <location>
        <begin position="790"/>
        <end position="822"/>
    </location>
</feature>
<dbReference type="PROSITE" id="PS50082">
    <property type="entry name" value="WD_REPEATS_2"/>
    <property type="match status" value="13"/>
</dbReference>
<dbReference type="CDD" id="cd00200">
    <property type="entry name" value="WD40"/>
    <property type="match status" value="2"/>
</dbReference>
<dbReference type="InterPro" id="IPR015943">
    <property type="entry name" value="WD40/YVTN_repeat-like_dom_sf"/>
</dbReference>
<dbReference type="EMBL" id="JAWWNJ010000061">
    <property type="protein sequence ID" value="KAK7013052.1"/>
    <property type="molecule type" value="Genomic_DNA"/>
</dbReference>
<feature type="repeat" description="WD" evidence="3">
    <location>
        <begin position="961"/>
        <end position="1002"/>
    </location>
</feature>
<sequence length="1091" mass="118910">ARNILWFTGVAGSGKSTIATTLSDSFRQVQRLGAFLFFDRNNSTKSNPDTVIHTMAYLLALSNHHIASEISGVIVRDPAIVNAPIKTQFSRLLLEPLKAVKHLIHGPIIIILDALDECGDGVSRHALLSIITSEFPKLPRFIRILITSRREADIQDRFHKHFPEIDLGHTESSSDIRLFIHHEIVEIRNHHSLPPTWPEQDDLEAVIKLANGLFIWAATAVKFIDGFDPENKIKALITHRPSNLDHLYEVALQKSCPWDDKAFTKAVVPVLTCLVLGKVPMTAKTMDVLLGHNTSTNVLKFLACVVQWDPHDADCLAFVLHASFADYVTDNLTLPWAVDPGIGHCSLALGCLRVLTDTLQFNMCNFKDSHILNDEVPDLLGRATTAMKSPLIYASCFWSHHIQEARSDLDALLDLELLAALKMFLQTKFLFWLEALSLLDRASSALPALRIALNYVKVYPADTILIEDMTNFVAGFGPVIAQSAPHIYLSALPFVPSTSRVGRIWNPCFPSTVKFESPMGINWPRLQTILYGHHDDVTSVDFSLDGDKIASASKDGTIRIWDAHTAELLTGPIDGNMHCINSIQFSPDGTKIISGADSSWVQIWDAQSGTLVIEFQDDCIESVQSVCFSPDGKQVVSGSANKTICLWEIAGHRVALKYIKHDGSVLSAQISLESMLVASGAEDGTICVWSLSSCSLVAGPFQKHTQGVTSLDFAPNGKQVASGSNDGTVCVWDIASGDLIAGPFDAHTDRVRCVHFSPDGSRIVSGANDNTVRIWNIQIDAYHPPPYNPAQGHKNWVQSIDFSPDGLQIVSGSKDGGVRLWESHTSTFQAGPFKGHTDGVTSVHFSPDGSHIASGSSDGTVCVWNTSGELKCGPLKGHTDHVNSVQIAPDGLRIASGSDDGTICIWSIDQGRLTAEPFRGHTEGVTCVNFSSDGTQIVSGSRDKTIRIWDAQTGALIAGPWEGHEKLISTIQFFPNGKQVVSGSADNALCVWDVETGGLIAGPLRGHTDCIRCLHVSSDGTKIVSGSDDRSIRVWSAETKSQIAGPIYGHTLQVSWVHFSPDGTQITSGSLDATMRVFQLNFRLDQENHLG</sequence>
<dbReference type="SMART" id="SM00320">
    <property type="entry name" value="WD40"/>
    <property type="match status" value="13"/>
</dbReference>
<dbReference type="InterPro" id="IPR011047">
    <property type="entry name" value="Quinoprotein_ADH-like_sf"/>
</dbReference>
<dbReference type="Pfam" id="PF00400">
    <property type="entry name" value="WD40"/>
    <property type="match status" value="13"/>
</dbReference>
<dbReference type="AlphaFoldDB" id="A0AAW0AJT2"/>
<dbReference type="Gene3D" id="2.130.10.10">
    <property type="entry name" value="YVTN repeat-like/Quinoprotein amine dehydrogenase"/>
    <property type="match status" value="5"/>
</dbReference>
<feature type="repeat" description="WD" evidence="3">
    <location>
        <begin position="1004"/>
        <end position="1045"/>
    </location>
</feature>
<dbReference type="PROSITE" id="PS50837">
    <property type="entry name" value="NACHT"/>
    <property type="match status" value="1"/>
</dbReference>
<dbReference type="Proteomes" id="UP001362999">
    <property type="component" value="Unassembled WGS sequence"/>
</dbReference>
<protein>
    <submittedName>
        <fullName evidence="5">Quinon protein alcohol dehydrogenase-like superfamily</fullName>
    </submittedName>
</protein>
<dbReference type="SUPFAM" id="SSF50998">
    <property type="entry name" value="Quinoprotein alcohol dehydrogenase-like"/>
    <property type="match status" value="1"/>
</dbReference>
<dbReference type="InterPro" id="IPR019775">
    <property type="entry name" value="WD40_repeat_CS"/>
</dbReference>
<feature type="repeat" description="WD" evidence="3">
    <location>
        <begin position="918"/>
        <end position="959"/>
    </location>
</feature>
<keyword evidence="6" id="KW-1185">Reference proteome</keyword>
<dbReference type="PANTHER" id="PTHR44129">
    <property type="entry name" value="WD REPEAT-CONTAINING PROTEIN POP1"/>
    <property type="match status" value="1"/>
</dbReference>
<feature type="repeat" description="WD" evidence="3">
    <location>
        <begin position="573"/>
        <end position="614"/>
    </location>
</feature>
<organism evidence="5 6">
    <name type="scientific">Favolaschia claudopus</name>
    <dbReference type="NCBI Taxonomy" id="2862362"/>
    <lineage>
        <taxon>Eukaryota</taxon>
        <taxon>Fungi</taxon>
        <taxon>Dikarya</taxon>
        <taxon>Basidiomycota</taxon>
        <taxon>Agaricomycotina</taxon>
        <taxon>Agaricomycetes</taxon>
        <taxon>Agaricomycetidae</taxon>
        <taxon>Agaricales</taxon>
        <taxon>Marasmiineae</taxon>
        <taxon>Mycenaceae</taxon>
        <taxon>Favolaschia</taxon>
    </lineage>
</organism>
<dbReference type="InterPro" id="IPR007111">
    <property type="entry name" value="NACHT_NTPase"/>
</dbReference>
<dbReference type="SUPFAM" id="SSF52540">
    <property type="entry name" value="P-loop containing nucleoside triphosphate hydrolases"/>
    <property type="match status" value="1"/>
</dbReference>
<dbReference type="Gene3D" id="3.40.50.300">
    <property type="entry name" value="P-loop containing nucleotide triphosphate hydrolases"/>
    <property type="match status" value="1"/>
</dbReference>
<dbReference type="SUPFAM" id="SSF50978">
    <property type="entry name" value="WD40 repeat-like"/>
    <property type="match status" value="1"/>
</dbReference>
<feature type="repeat" description="WD" evidence="3">
    <location>
        <begin position="623"/>
        <end position="649"/>
    </location>
</feature>
<feature type="repeat" description="WD" evidence="3">
    <location>
        <begin position="744"/>
        <end position="778"/>
    </location>
</feature>
<dbReference type="InterPro" id="IPR050349">
    <property type="entry name" value="WD_LIS1/nudF_dynein_reg"/>
</dbReference>
<dbReference type="InterPro" id="IPR027417">
    <property type="entry name" value="P-loop_NTPase"/>
</dbReference>
<dbReference type="InterPro" id="IPR056884">
    <property type="entry name" value="NPHP3-like_N"/>
</dbReference>